<organism evidence="1">
    <name type="scientific">Siphoviridae sp. ctQtc11</name>
    <dbReference type="NCBI Taxonomy" id="2825497"/>
    <lineage>
        <taxon>Viruses</taxon>
        <taxon>Duplodnaviria</taxon>
        <taxon>Heunggongvirae</taxon>
        <taxon>Uroviricota</taxon>
        <taxon>Caudoviricetes</taxon>
    </lineage>
</organism>
<reference evidence="1" key="1">
    <citation type="journal article" date="2021" name="Proc. Natl. Acad. Sci. U.S.A.">
        <title>A Catalog of Tens of Thousands of Viruses from Human Metagenomes Reveals Hidden Associations with Chronic Diseases.</title>
        <authorList>
            <person name="Tisza M.J."/>
            <person name="Buck C.B."/>
        </authorList>
    </citation>
    <scope>NUCLEOTIDE SEQUENCE</scope>
    <source>
        <strain evidence="1">CtQtc11</strain>
    </source>
</reference>
<dbReference type="EMBL" id="BK015325">
    <property type="protein sequence ID" value="DAE01444.1"/>
    <property type="molecule type" value="Genomic_DNA"/>
</dbReference>
<name>A0A8S5P5I1_9CAUD</name>
<proteinExistence type="predicted"/>
<sequence length="37" mass="4428">MEYITSICPIYRTFIYTQNHINLISLHLVQLLFSQVD</sequence>
<protein>
    <submittedName>
        <fullName evidence="1">Uncharacterized protein</fullName>
    </submittedName>
</protein>
<accession>A0A8S5P5I1</accession>
<evidence type="ECO:0000313" key="1">
    <source>
        <dbReference type="EMBL" id="DAE01444.1"/>
    </source>
</evidence>